<dbReference type="InterPro" id="IPR017900">
    <property type="entry name" value="4Fe4S_Fe_S_CS"/>
</dbReference>
<evidence type="ECO:0000256" key="1">
    <source>
        <dbReference type="ARBA" id="ARBA00001974"/>
    </source>
</evidence>
<evidence type="ECO:0000256" key="5">
    <source>
        <dbReference type="ARBA" id="ARBA00022827"/>
    </source>
</evidence>
<evidence type="ECO:0000313" key="13">
    <source>
        <dbReference type="EMBL" id="WZW87278.1"/>
    </source>
</evidence>
<dbReference type="InterPro" id="IPR016167">
    <property type="entry name" value="FAD-bd_PCMH_sub1"/>
</dbReference>
<accession>A0ABZ3C2E2</accession>
<dbReference type="InterPro" id="IPR016169">
    <property type="entry name" value="FAD-bd_PCMH_sub2"/>
</dbReference>
<keyword evidence="14" id="KW-1185">Reference proteome</keyword>
<keyword evidence="4" id="KW-0479">Metal-binding</keyword>
<organism evidence="13 14">
    <name type="scientific">Ignatzschineria larvae DSM 13226</name>
    <dbReference type="NCBI Taxonomy" id="1111732"/>
    <lineage>
        <taxon>Bacteria</taxon>
        <taxon>Pseudomonadati</taxon>
        <taxon>Pseudomonadota</taxon>
        <taxon>Gammaproteobacteria</taxon>
        <taxon>Cardiobacteriales</taxon>
        <taxon>Ignatzschineriaceae</taxon>
        <taxon>Ignatzschineria</taxon>
    </lineage>
</organism>
<name>A0ABZ3C2E2_9GAMM</name>
<dbReference type="Gene3D" id="1.10.1060.10">
    <property type="entry name" value="Alpha-helical ferredoxin"/>
    <property type="match status" value="1"/>
</dbReference>
<dbReference type="Gene3D" id="3.30.465.10">
    <property type="match status" value="1"/>
</dbReference>
<evidence type="ECO:0000256" key="6">
    <source>
        <dbReference type="ARBA" id="ARBA00022946"/>
    </source>
</evidence>
<dbReference type="InterPro" id="IPR006094">
    <property type="entry name" value="Oxid_FAD_bind_N"/>
</dbReference>
<comment type="cofactor">
    <cofactor evidence="1">
        <name>FAD</name>
        <dbReference type="ChEBI" id="CHEBI:57692"/>
    </cofactor>
</comment>
<keyword evidence="6" id="KW-0809">Transit peptide</keyword>
<evidence type="ECO:0000256" key="7">
    <source>
        <dbReference type="ARBA" id="ARBA00023002"/>
    </source>
</evidence>
<dbReference type="InterPro" id="IPR016171">
    <property type="entry name" value="Vanillyl_alc_oxidase_C-sub2"/>
</dbReference>
<dbReference type="InterPro" id="IPR016164">
    <property type="entry name" value="FAD-linked_Oxase-like_C"/>
</dbReference>
<dbReference type="SUPFAM" id="SSF55103">
    <property type="entry name" value="FAD-linked oxidases, C-terminal domain"/>
    <property type="match status" value="1"/>
</dbReference>
<dbReference type="Gene3D" id="3.30.43.10">
    <property type="entry name" value="Uridine Diphospho-n-acetylenolpyruvylglucosamine Reductase, domain 2"/>
    <property type="match status" value="1"/>
</dbReference>
<dbReference type="EMBL" id="CP150637">
    <property type="protein sequence ID" value="WZW87278.1"/>
    <property type="molecule type" value="Genomic_DNA"/>
</dbReference>
<protein>
    <recommendedName>
        <fullName evidence="10">D-lactate dehydrogenase (cytochrome)</fullName>
        <ecNumber evidence="10">1.1.2.4</ecNumber>
    </recommendedName>
</protein>
<evidence type="ECO:0000256" key="8">
    <source>
        <dbReference type="ARBA" id="ARBA00023004"/>
    </source>
</evidence>
<dbReference type="PROSITE" id="PS00198">
    <property type="entry name" value="4FE4S_FER_1"/>
    <property type="match status" value="1"/>
</dbReference>
<dbReference type="SUPFAM" id="SSF46548">
    <property type="entry name" value="alpha-helical ferredoxin"/>
    <property type="match status" value="1"/>
</dbReference>
<evidence type="ECO:0000256" key="10">
    <source>
        <dbReference type="ARBA" id="ARBA00038897"/>
    </source>
</evidence>
<keyword evidence="8" id="KW-0408">Iron</keyword>
<comment type="similarity">
    <text evidence="2">Belongs to the FAD-binding oxidoreductase/transferase type 4 family.</text>
</comment>
<keyword evidence="3" id="KW-0285">Flavoprotein</keyword>
<dbReference type="PROSITE" id="PS51387">
    <property type="entry name" value="FAD_PCMH"/>
    <property type="match status" value="1"/>
</dbReference>
<evidence type="ECO:0000259" key="11">
    <source>
        <dbReference type="PROSITE" id="PS51379"/>
    </source>
</evidence>
<keyword evidence="7" id="KW-0560">Oxidoreductase</keyword>
<evidence type="ECO:0000259" key="12">
    <source>
        <dbReference type="PROSITE" id="PS51387"/>
    </source>
</evidence>
<dbReference type="EC" id="1.1.2.4" evidence="10"/>
<dbReference type="Proteomes" id="UP001449178">
    <property type="component" value="Chromosome"/>
</dbReference>
<keyword evidence="5" id="KW-0274">FAD</keyword>
<evidence type="ECO:0000256" key="9">
    <source>
        <dbReference type="ARBA" id="ARBA00023014"/>
    </source>
</evidence>
<reference evidence="13 14" key="1">
    <citation type="submission" date="2024-03" db="EMBL/GenBank/DDBJ databases">
        <title>Complete Genome Sequence and Annotation of Ignatzschineria larvae DSM 13226.</title>
        <authorList>
            <person name="Cantrell E."/>
            <person name="Burcham Z.M."/>
        </authorList>
    </citation>
    <scope>NUCLEOTIDE SEQUENCE [LARGE SCALE GENOMIC DNA]</scope>
    <source>
        <strain evidence="13 14">DSM 13226</strain>
    </source>
</reference>
<dbReference type="Pfam" id="PF13183">
    <property type="entry name" value="Fer4_8"/>
    <property type="match status" value="1"/>
</dbReference>
<dbReference type="Gene3D" id="1.10.45.10">
    <property type="entry name" value="Vanillyl-alcohol Oxidase, Chain A, domain 4"/>
    <property type="match status" value="1"/>
</dbReference>
<feature type="domain" description="FAD-binding PCMH-type" evidence="12">
    <location>
        <begin position="49"/>
        <end position="277"/>
    </location>
</feature>
<feature type="domain" description="4Fe-4S ferredoxin-type" evidence="11">
    <location>
        <begin position="544"/>
        <end position="575"/>
    </location>
</feature>
<dbReference type="Pfam" id="PF01565">
    <property type="entry name" value="FAD_binding_4"/>
    <property type="match status" value="1"/>
</dbReference>
<dbReference type="SUPFAM" id="SSF56176">
    <property type="entry name" value="FAD-binding/transporter-associated domain-like"/>
    <property type="match status" value="1"/>
</dbReference>
<sequence length="955" mass="105569">MEKNIYMREEALDSAHEAFAEKARAILGESRVYTDYFYRFAYGTDASLYRYIPQVVIRVENEAEMMAIMPIARECGVALTFRASGTSLSGQTSSQSVLVLLGQGFTKLEITEKGEKVTVGPMVIGAQVNQALLPYQRKIGPDPASINVARIGGIVANNSSGMCCGTKNNSYHTIADIRLVLFDGCVLDTRDRESVAEFREKYAHFLDQLLALRARIMMNPLLKEKVATKYRLKNTTGYGVNALIDFEDPIEILKHLIVGSEGTLGFVSEVVYHTVPEYRHKASAFIYFTSLRECCETVKALRERAPVEAVELFDGRTLHLVGEAIADLPSFFYRPLDRDSACLLIETMGQSEADLTQKIKEIESVFADFKIVEYTGFQTDTAITTQYWNTRKGLLPIVAKGRKSGAHVIPEDVVFPMEHLVEGVQALTALFEKHKFPEATIMGHALEGNLHFILAPEMTSKKKVKQFDRFMDELAEVVAVKYGGSLKGEHGTGRNIAPFVETEWGSEIYGVMRDIKALFDPDNILNPDVIITDNKALHITSFKSIPAADKLIQDCIECGFCEPACPSDGLSLTPRQRIALHRNMQMLPRSGESGELFAKLNRTYQYAGIETCAETGMCGQRCPVGINTGAFIKSLRPKNRGSLVRFSGNHFGKAEKFSRFALNRVQSFGVDKAHRWSSQLHNTFLGIPVIPTMMPKVASEVPILPVPSKIENSVVYFSTCVNRNLQELQGKGSIDSPAKAGKENTFDHVISLLQKAGFTPFFPDHLGGLCCGQPFTSAKANREAKSMAEKLNQALLTATRYGEIPVYVDNAPCALQVHDWQKAGLIDERIILYRPTEFLVKEVLPRLTIEEKLDRLLLHTPCSVAKAGGSQDLLKLANACANEVVLTNIECCGFAGAKGFTVPEINENSLKRLPADAVEQFDIGASMSKTCQIGLTSHTGLSFKSIEALLDRCAL</sequence>
<evidence type="ECO:0000256" key="3">
    <source>
        <dbReference type="ARBA" id="ARBA00022630"/>
    </source>
</evidence>
<evidence type="ECO:0000256" key="4">
    <source>
        <dbReference type="ARBA" id="ARBA00022723"/>
    </source>
</evidence>
<keyword evidence="9" id="KW-0411">Iron-sulfur</keyword>
<evidence type="ECO:0000313" key="14">
    <source>
        <dbReference type="Proteomes" id="UP001449178"/>
    </source>
</evidence>
<gene>
    <name evidence="13" type="ORF">WMO13_07855</name>
</gene>
<dbReference type="Gene3D" id="3.30.70.2740">
    <property type="match status" value="1"/>
</dbReference>
<dbReference type="InterPro" id="IPR004113">
    <property type="entry name" value="FAD-bd_oxidored_4_C"/>
</dbReference>
<dbReference type="InterPro" id="IPR017896">
    <property type="entry name" value="4Fe4S_Fe-S-bd"/>
</dbReference>
<dbReference type="InterPro" id="IPR036318">
    <property type="entry name" value="FAD-bd_PCMH-like_sf"/>
</dbReference>
<dbReference type="InterPro" id="IPR009051">
    <property type="entry name" value="Helical_ferredxn"/>
</dbReference>
<dbReference type="PANTHER" id="PTHR11748">
    <property type="entry name" value="D-LACTATE DEHYDROGENASE"/>
    <property type="match status" value="1"/>
</dbReference>
<dbReference type="PROSITE" id="PS51379">
    <property type="entry name" value="4FE4S_FER_2"/>
    <property type="match status" value="1"/>
</dbReference>
<dbReference type="PANTHER" id="PTHR11748:SF111">
    <property type="entry name" value="D-LACTATE DEHYDROGENASE, MITOCHONDRIAL-RELATED"/>
    <property type="match status" value="1"/>
</dbReference>
<dbReference type="RefSeq" id="WP_245601174.1">
    <property type="nucleotide sequence ID" value="NZ_AZOD01000031.1"/>
</dbReference>
<dbReference type="InterPro" id="IPR016166">
    <property type="entry name" value="FAD-bd_PCMH"/>
</dbReference>
<dbReference type="Pfam" id="PF02913">
    <property type="entry name" value="FAD-oxidase_C"/>
    <property type="match status" value="1"/>
</dbReference>
<proteinExistence type="inferred from homology"/>
<evidence type="ECO:0000256" key="2">
    <source>
        <dbReference type="ARBA" id="ARBA00008000"/>
    </source>
</evidence>